<protein>
    <submittedName>
        <fullName evidence="2">Uncharacterized protein</fullName>
    </submittedName>
</protein>
<name>A0A0E9RWL6_ANGAN</name>
<keyword evidence="1" id="KW-0812">Transmembrane</keyword>
<organism evidence="2">
    <name type="scientific">Anguilla anguilla</name>
    <name type="common">European freshwater eel</name>
    <name type="synonym">Muraena anguilla</name>
    <dbReference type="NCBI Taxonomy" id="7936"/>
    <lineage>
        <taxon>Eukaryota</taxon>
        <taxon>Metazoa</taxon>
        <taxon>Chordata</taxon>
        <taxon>Craniata</taxon>
        <taxon>Vertebrata</taxon>
        <taxon>Euteleostomi</taxon>
        <taxon>Actinopterygii</taxon>
        <taxon>Neopterygii</taxon>
        <taxon>Teleostei</taxon>
        <taxon>Anguilliformes</taxon>
        <taxon>Anguillidae</taxon>
        <taxon>Anguilla</taxon>
    </lineage>
</organism>
<evidence type="ECO:0000313" key="2">
    <source>
        <dbReference type="EMBL" id="JAH32775.1"/>
    </source>
</evidence>
<feature type="transmembrane region" description="Helical" evidence="1">
    <location>
        <begin position="9"/>
        <end position="32"/>
    </location>
</feature>
<accession>A0A0E9RWL6</accession>
<sequence length="38" mass="4637">MFSSPNFRILLLLGLIAVLFVFILIRFLWHIYTVFFKF</sequence>
<proteinExistence type="predicted"/>
<reference evidence="2" key="2">
    <citation type="journal article" date="2015" name="Fish Shellfish Immunol.">
        <title>Early steps in the European eel (Anguilla anguilla)-Vibrio vulnificus interaction in the gills: Role of the RtxA13 toxin.</title>
        <authorList>
            <person name="Callol A."/>
            <person name="Pajuelo D."/>
            <person name="Ebbesson L."/>
            <person name="Teles M."/>
            <person name="MacKenzie S."/>
            <person name="Amaro C."/>
        </authorList>
    </citation>
    <scope>NUCLEOTIDE SEQUENCE</scope>
</reference>
<keyword evidence="1" id="KW-0472">Membrane</keyword>
<reference evidence="2" key="1">
    <citation type="submission" date="2014-11" db="EMBL/GenBank/DDBJ databases">
        <authorList>
            <person name="Amaro Gonzalez C."/>
        </authorList>
    </citation>
    <scope>NUCLEOTIDE SEQUENCE</scope>
</reference>
<dbReference type="AlphaFoldDB" id="A0A0E9RWL6"/>
<keyword evidence="1" id="KW-1133">Transmembrane helix</keyword>
<evidence type="ECO:0000256" key="1">
    <source>
        <dbReference type="SAM" id="Phobius"/>
    </source>
</evidence>
<dbReference type="EMBL" id="GBXM01075802">
    <property type="protein sequence ID" value="JAH32775.1"/>
    <property type="molecule type" value="Transcribed_RNA"/>
</dbReference>